<dbReference type="SUPFAM" id="SSF53649">
    <property type="entry name" value="Alkaline phosphatase-like"/>
    <property type="match status" value="1"/>
</dbReference>
<dbReference type="RefSeq" id="WP_390314600.1">
    <property type="nucleotide sequence ID" value="NZ_JBHSPB010000002.1"/>
</dbReference>
<organism evidence="2 3">
    <name type="scientific">Streptomyces gamaensis</name>
    <dbReference type="NCBI Taxonomy" id="1763542"/>
    <lineage>
        <taxon>Bacteria</taxon>
        <taxon>Bacillati</taxon>
        <taxon>Actinomycetota</taxon>
        <taxon>Actinomycetes</taxon>
        <taxon>Kitasatosporales</taxon>
        <taxon>Streptomycetaceae</taxon>
        <taxon>Streptomyces</taxon>
    </lineage>
</organism>
<evidence type="ECO:0000256" key="1">
    <source>
        <dbReference type="SAM" id="MobiDB-lite"/>
    </source>
</evidence>
<dbReference type="Gene3D" id="3.40.720.10">
    <property type="entry name" value="Alkaline Phosphatase, subunit A"/>
    <property type="match status" value="1"/>
</dbReference>
<evidence type="ECO:0000313" key="2">
    <source>
        <dbReference type="EMBL" id="MFC5719511.1"/>
    </source>
</evidence>
<sequence length="464" mass="48708">MTGPHAAGHALVIGLDGMPRDLLAALAAEGTMPYVAGLLTEGHCAELLAPVPEISSTSWACFLTGTNPGRHGVYGFVDLVPGGGYRTRFPGVEQLAEPALWEPAAAAGLRTLCLNVPGTYPAPALHGALVSGFVAPSLERAVSPPRLAPLLRGFGYELDVEVGDVAADPGGFLGRARRALAARTDALEHLLTHEPWQLAVAVLTETDRVHHFLWRAVTDPAHPLHTDVRAFYRAVDAATARLAATAPAGAELFLVSDHGFGPADHQIYLNSWLREEGRLASLDDTPALADLDSRSTAFALDPARIHLNRKSRFPGGGLTDTEADALAEEIAHELSALRRDGTHLGPDADGPLVVRHVHRAADVYHGPQLGRAPDLVAVPAPGIQLRGGWGGGPAVRTDVLTGTHTRDNALFYRRGAPAPAGADRCDMTDVAPTVLAALGALPDGLDGSPVLTGAAPPDHPEERR</sequence>
<gene>
    <name evidence="2" type="ORF">ACFP1Z_04830</name>
</gene>
<dbReference type="InterPro" id="IPR017850">
    <property type="entry name" value="Alkaline_phosphatase_core_sf"/>
</dbReference>
<dbReference type="Proteomes" id="UP001596083">
    <property type="component" value="Unassembled WGS sequence"/>
</dbReference>
<proteinExistence type="predicted"/>
<name>A0ABW0YSJ4_9ACTN</name>
<evidence type="ECO:0000313" key="3">
    <source>
        <dbReference type="Proteomes" id="UP001596083"/>
    </source>
</evidence>
<dbReference type="InterPro" id="IPR002591">
    <property type="entry name" value="Phosphodiest/P_Trfase"/>
</dbReference>
<dbReference type="Pfam" id="PF01663">
    <property type="entry name" value="Phosphodiest"/>
    <property type="match status" value="1"/>
</dbReference>
<keyword evidence="3" id="KW-1185">Reference proteome</keyword>
<accession>A0ABW0YSJ4</accession>
<reference evidence="3" key="1">
    <citation type="journal article" date="2019" name="Int. J. Syst. Evol. Microbiol.">
        <title>The Global Catalogue of Microorganisms (GCM) 10K type strain sequencing project: providing services to taxonomists for standard genome sequencing and annotation.</title>
        <authorList>
            <consortium name="The Broad Institute Genomics Platform"/>
            <consortium name="The Broad Institute Genome Sequencing Center for Infectious Disease"/>
            <person name="Wu L."/>
            <person name="Ma J."/>
        </authorList>
    </citation>
    <scope>NUCLEOTIDE SEQUENCE [LARGE SCALE GENOMIC DNA]</scope>
    <source>
        <strain evidence="3">CGMCC 4.7304</strain>
    </source>
</reference>
<protein>
    <submittedName>
        <fullName evidence="2">Alkaline phosphatase family protein</fullName>
    </submittedName>
</protein>
<dbReference type="EMBL" id="JBHSPB010000002">
    <property type="protein sequence ID" value="MFC5719511.1"/>
    <property type="molecule type" value="Genomic_DNA"/>
</dbReference>
<feature type="region of interest" description="Disordered" evidence="1">
    <location>
        <begin position="445"/>
        <end position="464"/>
    </location>
</feature>
<comment type="caution">
    <text evidence="2">The sequence shown here is derived from an EMBL/GenBank/DDBJ whole genome shotgun (WGS) entry which is preliminary data.</text>
</comment>